<protein>
    <submittedName>
        <fullName evidence="1">Uncharacterized protein</fullName>
    </submittedName>
</protein>
<gene>
    <name evidence="1" type="ORF">BBOMB_1524</name>
</gene>
<name>A0A086BNZ3_9BIFI</name>
<sequence length="91" mass="9828">MSGSTDDNACAHPGSMSSEIGLMCFCSMPTLYVPVSMLSEDRSASESWQRSARMFHFFSSHGADDGRRDVPEGVGACVPWSQALIHGGKDR</sequence>
<proteinExistence type="predicted"/>
<comment type="caution">
    <text evidence="1">The sequence shown here is derived from an EMBL/GenBank/DDBJ whole genome shotgun (WGS) entry which is preliminary data.</text>
</comment>
<dbReference type="AlphaFoldDB" id="A0A086BNZ3"/>
<reference evidence="1 2" key="1">
    <citation type="journal article" date="2014" name="Appl. Environ. Microbiol.">
        <title>Genomic encyclopedia of type strains of the genus Bifidobacterium.</title>
        <authorList>
            <person name="Milani C."/>
            <person name="Lugli G.A."/>
            <person name="Duranti S."/>
            <person name="Turroni F."/>
            <person name="Bottacini F."/>
            <person name="Mangifesta M."/>
            <person name="Sanchez B."/>
            <person name="Viappiani A."/>
            <person name="Mancabelli L."/>
            <person name="Taminiau B."/>
            <person name="Delcenserie V."/>
            <person name="Barrangou R."/>
            <person name="Margolles A."/>
            <person name="van Sinderen D."/>
            <person name="Ventura M."/>
        </authorList>
    </citation>
    <scope>NUCLEOTIDE SEQUENCE [LARGE SCALE GENOMIC DNA]</scope>
    <source>
        <strain evidence="1 2">DSM 19703</strain>
    </source>
</reference>
<evidence type="ECO:0000313" key="1">
    <source>
        <dbReference type="EMBL" id="KFF30657.1"/>
    </source>
</evidence>
<dbReference type="Proteomes" id="UP000028730">
    <property type="component" value="Unassembled WGS sequence"/>
</dbReference>
<keyword evidence="2" id="KW-1185">Reference proteome</keyword>
<organism evidence="1 2">
    <name type="scientific">Bifidobacterium bombi DSM 19703</name>
    <dbReference type="NCBI Taxonomy" id="1341695"/>
    <lineage>
        <taxon>Bacteria</taxon>
        <taxon>Bacillati</taxon>
        <taxon>Actinomycetota</taxon>
        <taxon>Actinomycetes</taxon>
        <taxon>Bifidobacteriales</taxon>
        <taxon>Bifidobacteriaceae</taxon>
        <taxon>Bifidobacterium</taxon>
    </lineage>
</organism>
<evidence type="ECO:0000313" key="2">
    <source>
        <dbReference type="Proteomes" id="UP000028730"/>
    </source>
</evidence>
<accession>A0A086BNZ3</accession>
<dbReference type="EMBL" id="ATLK01000002">
    <property type="protein sequence ID" value="KFF30657.1"/>
    <property type="molecule type" value="Genomic_DNA"/>
</dbReference>
<dbReference type="STRING" id="1341695.BBOMB_1524"/>